<dbReference type="EC" id="1.-.-.-" evidence="4"/>
<dbReference type="GO" id="GO:0016491">
    <property type="term" value="F:oxidoreductase activity"/>
    <property type="evidence" value="ECO:0007669"/>
    <property type="project" value="UniProtKB-KW"/>
</dbReference>
<dbReference type="PANTHER" id="PTHR43656:SF2">
    <property type="entry name" value="BINDING OXIDOREDUCTASE, PUTATIVE (AFU_ORTHOLOGUE AFUA_2G08260)-RELATED"/>
    <property type="match status" value="1"/>
</dbReference>
<dbReference type="InterPro" id="IPR051799">
    <property type="entry name" value="NADH_flavin_oxidoreductase"/>
</dbReference>
<dbReference type="InterPro" id="IPR001155">
    <property type="entry name" value="OxRdtase_FMN_N"/>
</dbReference>
<comment type="caution">
    <text evidence="4">The sequence shown here is derived from an EMBL/GenBank/DDBJ whole genome shotgun (WGS) entry which is preliminary data.</text>
</comment>
<keyword evidence="1" id="KW-0285">Flavoprotein</keyword>
<keyword evidence="2 4" id="KW-0560">Oxidoreductase</keyword>
<sequence>MTNEEIEQAIKDFGEATRRAIEAGFDGVEIHGANHYLIHQFVSPYYNRRNDVWANQYKFPVAVIEEVLKAKEAYGNKDFIVGYRLSPEEAESPGITMEITEELVNKISHMPIDYIHVSMMDTHATTREGKYAGQERLPLIHKWINGRMPLIGIGSIFTADEALDAVENVGVDLVAIGRELLLDYQFVEKIKDGREDEIINYFDPEREDNHHLTPNLWHQFNEGFYPLPRKDK</sequence>
<protein>
    <submittedName>
        <fullName evidence="4">NADH-dependent flavin oxidoreductase</fullName>
        <ecNumber evidence="4">1.-.-.-</ecNumber>
    </submittedName>
</protein>
<name>A0AAU9GGR3_STAAU</name>
<dbReference type="InterPro" id="IPR013785">
    <property type="entry name" value="Aldolase_TIM"/>
</dbReference>
<dbReference type="PANTHER" id="PTHR43656">
    <property type="entry name" value="BINDING OXIDOREDUCTASE, PUTATIVE (AFU_ORTHOLOGUE AFUA_2G08260)-RELATED"/>
    <property type="match status" value="1"/>
</dbReference>
<evidence type="ECO:0000313" key="7">
    <source>
        <dbReference type="Proteomes" id="UP000443708"/>
    </source>
</evidence>
<dbReference type="Proteomes" id="UP000443708">
    <property type="component" value="Unassembled WGS sequence"/>
</dbReference>
<dbReference type="EMBL" id="CACTPI010000002">
    <property type="protein sequence ID" value="CAA4083349.1"/>
    <property type="molecule type" value="Genomic_DNA"/>
</dbReference>
<dbReference type="Proteomes" id="UP000442782">
    <property type="component" value="Unassembled WGS sequence"/>
</dbReference>
<dbReference type="SUPFAM" id="SSF51395">
    <property type="entry name" value="FMN-linked oxidoreductases"/>
    <property type="match status" value="1"/>
</dbReference>
<evidence type="ECO:0000313" key="5">
    <source>
        <dbReference type="EMBL" id="CAA4091923.1"/>
    </source>
</evidence>
<dbReference type="EMBL" id="CACTOE010000004">
    <property type="protein sequence ID" value="CAA4091923.1"/>
    <property type="molecule type" value="Genomic_DNA"/>
</dbReference>
<dbReference type="GO" id="GO:0010181">
    <property type="term" value="F:FMN binding"/>
    <property type="evidence" value="ECO:0007669"/>
    <property type="project" value="InterPro"/>
</dbReference>
<dbReference type="Pfam" id="PF00724">
    <property type="entry name" value="Oxidored_FMN"/>
    <property type="match status" value="1"/>
</dbReference>
<evidence type="ECO:0000256" key="1">
    <source>
        <dbReference type="ARBA" id="ARBA00022630"/>
    </source>
</evidence>
<gene>
    <name evidence="5" type="ORF">SAMEA1029512_00665</name>
    <name evidence="4" type="ORF">SAMEA1029528_00474</name>
</gene>
<evidence type="ECO:0000259" key="3">
    <source>
        <dbReference type="Pfam" id="PF00724"/>
    </source>
</evidence>
<evidence type="ECO:0000313" key="4">
    <source>
        <dbReference type="EMBL" id="CAA4083349.1"/>
    </source>
</evidence>
<reference evidence="6 7" key="1">
    <citation type="submission" date="2019-12" db="EMBL/GenBank/DDBJ databases">
        <authorList>
            <consortium name="Pathogen Informatics"/>
        </authorList>
    </citation>
    <scope>NUCLEOTIDE SEQUENCE [LARGE SCALE GENOMIC DNA]</scope>
    <source>
        <strain evidence="4 7">S040_N01_C01</strain>
        <strain evidence="5 6">S087_N01_C01</strain>
    </source>
</reference>
<organism evidence="4 7">
    <name type="scientific">Staphylococcus aureus</name>
    <dbReference type="NCBI Taxonomy" id="1280"/>
    <lineage>
        <taxon>Bacteria</taxon>
        <taxon>Bacillati</taxon>
        <taxon>Bacillota</taxon>
        <taxon>Bacilli</taxon>
        <taxon>Bacillales</taxon>
        <taxon>Staphylococcaceae</taxon>
        <taxon>Staphylococcus</taxon>
    </lineage>
</organism>
<evidence type="ECO:0000256" key="2">
    <source>
        <dbReference type="ARBA" id="ARBA00023002"/>
    </source>
</evidence>
<evidence type="ECO:0000313" key="6">
    <source>
        <dbReference type="Proteomes" id="UP000442782"/>
    </source>
</evidence>
<dbReference type="AlphaFoldDB" id="A0AAU9GGR3"/>
<feature type="domain" description="NADH:flavin oxidoreductase/NADH oxidase N-terminal" evidence="3">
    <location>
        <begin position="1"/>
        <end position="197"/>
    </location>
</feature>
<proteinExistence type="predicted"/>
<accession>A0AAU9GGR3</accession>
<dbReference type="Gene3D" id="3.20.20.70">
    <property type="entry name" value="Aldolase class I"/>
    <property type="match status" value="1"/>
</dbReference>